<dbReference type="Gene3D" id="3.90.550.10">
    <property type="entry name" value="Spore Coat Polysaccharide Biosynthesis Protein SpsA, Chain A"/>
    <property type="match status" value="1"/>
</dbReference>
<sequence length="874" mass="98873">MAMELAPQMAVSLGALVGDTLQGFMEMLDPAGAIPEKVFLFIVWDFIQAAVRLLEAGYEATRKLLSNGTFVSEMDSDTQTAENVSNAEPGSHFLTKHFDRLADGLWLFLDIYGRVGKLSDSRQSASAEGFPDPQPLRSFLEHVPDGRTLAALEDVLENMGGKRLKVSKQLAWCNALLDSLTMIKQNVSEALSLAAAVLVEYRGFMRLEQSFDVPSHLAYLELRPNWFPKLLSFIDDMEGQVTFSRTSSQCSLSSGPRRPKTSWIDATGYLAWHGESVQALLERIRQEHQLSYTFWSLQSADFQAPSCRPSSEVLYDPSACLEDAGWAGYVYRHSPEQAMARYQPRPWRGHRIEGTVLQVATLKEGLAAPPVPLDVVIVSPLVGNCRELLEMLRAESMTISKLVYVAFNPTLPPPLQAEPNFTFRAEGQMTDEMVREVVFSQCSLATISELLAPLQYRLLQVEHLYAVYVHRAFHGIFPEVGEAEEWRSGWFCSPLSKFLLGLEASEAGAKASLGRAICRGDSCDCRVPYRGPMCDKTAASIDDERPYKAAIHYIVNDAPDHMQELLFSLKNLYDAFNARYDYPVLIFHDGLSQGSRRHIVSAAPNRIWFFDVGDDWLPSSFGASHLHSTFGAGYMAQSRFRSGPVFVHPALEKFDYLWSLDSDSHFPTTVEADPFLELHSNSELVMGWSYVTTTSPASVRRLWEYTMLYAMKEKINIWSNTLSKNWKTSKSHFMSAFLAASDVEGLERMPLWNDRVLMTDCEVLRLSFFRSSRYWDYFKYLDSLGGFWTYRWGDHAVRTLGLGLALWEEDRWSWEQGATPGRGSLGWPRVFQLDLPYAHQDFCHCERGCKLIHDPKNGLIAEALRGIRKKFWTC</sequence>
<dbReference type="GO" id="GO:0000026">
    <property type="term" value="F:alpha-1,2-mannosyltransferase activity"/>
    <property type="evidence" value="ECO:0007669"/>
    <property type="project" value="TreeGrafter"/>
</dbReference>
<name>A0AA36JMQ3_9DINO</name>
<dbReference type="AlphaFoldDB" id="A0AA36JMQ3"/>
<proteinExistence type="inferred from homology"/>
<dbReference type="EMBL" id="CAUJNA010003749">
    <property type="protein sequence ID" value="CAJ1409068.1"/>
    <property type="molecule type" value="Genomic_DNA"/>
</dbReference>
<dbReference type="GO" id="GO:0006487">
    <property type="term" value="P:protein N-linked glycosylation"/>
    <property type="evidence" value="ECO:0007669"/>
    <property type="project" value="TreeGrafter"/>
</dbReference>
<gene>
    <name evidence="3" type="ORF">EVOR1521_LOCUS30252</name>
</gene>
<comment type="similarity">
    <text evidence="1">Belongs to the glycosyltransferase 15 family.</text>
</comment>
<organism evidence="3 4">
    <name type="scientific">Effrenium voratum</name>
    <dbReference type="NCBI Taxonomy" id="2562239"/>
    <lineage>
        <taxon>Eukaryota</taxon>
        <taxon>Sar</taxon>
        <taxon>Alveolata</taxon>
        <taxon>Dinophyceae</taxon>
        <taxon>Suessiales</taxon>
        <taxon>Symbiodiniaceae</taxon>
        <taxon>Effrenium</taxon>
    </lineage>
</organism>
<dbReference type="PANTHER" id="PTHR31121:SF6">
    <property type="entry name" value="ALPHA-1,2 MANNOSYLTRANSFERASE KTR1"/>
    <property type="match status" value="1"/>
</dbReference>
<dbReference type="GO" id="GO:0000032">
    <property type="term" value="P:cell wall mannoprotein biosynthetic process"/>
    <property type="evidence" value="ECO:0007669"/>
    <property type="project" value="TreeGrafter"/>
</dbReference>
<dbReference type="InterPro" id="IPR002685">
    <property type="entry name" value="Glyco_trans_15"/>
</dbReference>
<dbReference type="Pfam" id="PF01793">
    <property type="entry name" value="Glyco_transf_15"/>
    <property type="match status" value="1"/>
</dbReference>
<evidence type="ECO:0000313" key="3">
    <source>
        <dbReference type="EMBL" id="CAJ1409068.1"/>
    </source>
</evidence>
<protein>
    <submittedName>
        <fullName evidence="3">Uncharacterized protein</fullName>
    </submittedName>
</protein>
<dbReference type="SUPFAM" id="SSF53448">
    <property type="entry name" value="Nucleotide-diphospho-sugar transferases"/>
    <property type="match status" value="1"/>
</dbReference>
<dbReference type="Proteomes" id="UP001178507">
    <property type="component" value="Unassembled WGS sequence"/>
</dbReference>
<dbReference type="GO" id="GO:0016020">
    <property type="term" value="C:membrane"/>
    <property type="evidence" value="ECO:0007669"/>
    <property type="project" value="InterPro"/>
</dbReference>
<dbReference type="GO" id="GO:0005794">
    <property type="term" value="C:Golgi apparatus"/>
    <property type="evidence" value="ECO:0007669"/>
    <property type="project" value="TreeGrafter"/>
</dbReference>
<evidence type="ECO:0000313" key="4">
    <source>
        <dbReference type="Proteomes" id="UP001178507"/>
    </source>
</evidence>
<dbReference type="PANTHER" id="PTHR31121">
    <property type="entry name" value="ALPHA-1,2 MANNOSYLTRANSFERASE KTR1"/>
    <property type="match status" value="1"/>
</dbReference>
<evidence type="ECO:0000256" key="2">
    <source>
        <dbReference type="ARBA" id="ARBA00022679"/>
    </source>
</evidence>
<keyword evidence="2" id="KW-0808">Transferase</keyword>
<evidence type="ECO:0000256" key="1">
    <source>
        <dbReference type="ARBA" id="ARBA00007677"/>
    </source>
</evidence>
<comment type="caution">
    <text evidence="3">The sequence shown here is derived from an EMBL/GenBank/DDBJ whole genome shotgun (WGS) entry which is preliminary data.</text>
</comment>
<dbReference type="InterPro" id="IPR029044">
    <property type="entry name" value="Nucleotide-diphossugar_trans"/>
</dbReference>
<accession>A0AA36JMQ3</accession>
<keyword evidence="4" id="KW-1185">Reference proteome</keyword>
<reference evidence="3" key="1">
    <citation type="submission" date="2023-08" db="EMBL/GenBank/DDBJ databases">
        <authorList>
            <person name="Chen Y."/>
            <person name="Shah S."/>
            <person name="Dougan E. K."/>
            <person name="Thang M."/>
            <person name="Chan C."/>
        </authorList>
    </citation>
    <scope>NUCLEOTIDE SEQUENCE</scope>
</reference>